<dbReference type="OrthoDB" id="490817at2"/>
<name>A0A1Z4LIJ0_9CYAN</name>
<keyword evidence="1" id="KW-0812">Transmembrane</keyword>
<reference evidence="2 3" key="1">
    <citation type="submission" date="2017-06" db="EMBL/GenBank/DDBJ databases">
        <title>Genome sequencing of cyanobaciteial culture collection at National Institute for Environmental Studies (NIES).</title>
        <authorList>
            <person name="Hirose Y."/>
            <person name="Shimura Y."/>
            <person name="Fujisawa T."/>
            <person name="Nakamura Y."/>
            <person name="Kawachi M."/>
        </authorList>
    </citation>
    <scope>NUCLEOTIDE SEQUENCE [LARGE SCALE GENOMIC DNA]</scope>
    <source>
        <strain evidence="2 3">NIES-267</strain>
    </source>
</reference>
<organism evidence="2 3">
    <name type="scientific">Calothrix parasitica NIES-267</name>
    <dbReference type="NCBI Taxonomy" id="1973488"/>
    <lineage>
        <taxon>Bacteria</taxon>
        <taxon>Bacillati</taxon>
        <taxon>Cyanobacteriota</taxon>
        <taxon>Cyanophyceae</taxon>
        <taxon>Nostocales</taxon>
        <taxon>Calotrichaceae</taxon>
        <taxon>Calothrix</taxon>
    </lineage>
</organism>
<feature type="transmembrane region" description="Helical" evidence="1">
    <location>
        <begin position="145"/>
        <end position="170"/>
    </location>
</feature>
<keyword evidence="1" id="KW-0472">Membrane</keyword>
<dbReference type="AlphaFoldDB" id="A0A1Z4LIJ0"/>
<evidence type="ECO:0000313" key="2">
    <source>
        <dbReference type="EMBL" id="BAY81055.1"/>
    </source>
</evidence>
<evidence type="ECO:0000256" key="1">
    <source>
        <dbReference type="SAM" id="Phobius"/>
    </source>
</evidence>
<sequence length="258" mass="30102">MFISQFAFLFFAATFSFDPIRKIVCEHSIQNISATKSDLSTQQKYIPTDCKITDIDWFNHEKNLEIISNIIESKIEQEIEIDENNRPYHYYRINLFTKTGNIPFTDKRFTESELKKIQLLVSSINEFIVTNENVEIARIVDNRDLGYITFGCGLFFATIIFLSMLTGLYVSFCFDKESNLFTVSRYRCFGIFGKKEFQYPLNEIVDVKVERISVSWDEDVSQVVLVLSDNEFYLNPISMISKNIDGAYIVMIIKDFLK</sequence>
<dbReference type="EMBL" id="AP018227">
    <property type="protein sequence ID" value="BAY81055.1"/>
    <property type="molecule type" value="Genomic_DNA"/>
</dbReference>
<dbReference type="Proteomes" id="UP000218418">
    <property type="component" value="Chromosome"/>
</dbReference>
<protein>
    <submittedName>
        <fullName evidence="2">Uncharacterized protein</fullName>
    </submittedName>
</protein>
<evidence type="ECO:0000313" key="3">
    <source>
        <dbReference type="Proteomes" id="UP000218418"/>
    </source>
</evidence>
<proteinExistence type="predicted"/>
<accession>A0A1Z4LIJ0</accession>
<keyword evidence="1" id="KW-1133">Transmembrane helix</keyword>
<gene>
    <name evidence="2" type="ORF">NIES267_05200</name>
</gene>
<keyword evidence="3" id="KW-1185">Reference proteome</keyword>